<evidence type="ECO:0000256" key="1">
    <source>
        <dbReference type="SAM" id="MobiDB-lite"/>
    </source>
</evidence>
<dbReference type="Proteomes" id="UP000673691">
    <property type="component" value="Unassembled WGS sequence"/>
</dbReference>
<protein>
    <submittedName>
        <fullName evidence="2">Uncharacterized protein</fullName>
    </submittedName>
</protein>
<reference evidence="2 3" key="1">
    <citation type="journal article" name="Sci. Rep.">
        <title>Genome-scale phylogenetic analyses confirm Olpidium as the closest living zoosporic fungus to the non-flagellated, terrestrial fungi.</title>
        <authorList>
            <person name="Chang Y."/>
            <person name="Rochon D."/>
            <person name="Sekimoto S."/>
            <person name="Wang Y."/>
            <person name="Chovatia M."/>
            <person name="Sandor L."/>
            <person name="Salamov A."/>
            <person name="Grigoriev I.V."/>
            <person name="Stajich J.E."/>
            <person name="Spatafora J.W."/>
        </authorList>
    </citation>
    <scope>NUCLEOTIDE SEQUENCE [LARGE SCALE GENOMIC DNA]</scope>
    <source>
        <strain evidence="2">S191</strain>
    </source>
</reference>
<comment type="caution">
    <text evidence="2">The sequence shown here is derived from an EMBL/GenBank/DDBJ whole genome shotgun (WGS) entry which is preliminary data.</text>
</comment>
<gene>
    <name evidence="2" type="ORF">BJ554DRAFT_7780</name>
</gene>
<evidence type="ECO:0000313" key="3">
    <source>
        <dbReference type="Proteomes" id="UP000673691"/>
    </source>
</evidence>
<evidence type="ECO:0000313" key="2">
    <source>
        <dbReference type="EMBL" id="KAG5460202.1"/>
    </source>
</evidence>
<organism evidence="2 3">
    <name type="scientific">Olpidium bornovanus</name>
    <dbReference type="NCBI Taxonomy" id="278681"/>
    <lineage>
        <taxon>Eukaryota</taxon>
        <taxon>Fungi</taxon>
        <taxon>Fungi incertae sedis</taxon>
        <taxon>Olpidiomycota</taxon>
        <taxon>Olpidiomycotina</taxon>
        <taxon>Olpidiomycetes</taxon>
        <taxon>Olpidiales</taxon>
        <taxon>Olpidiaceae</taxon>
        <taxon>Olpidium</taxon>
    </lineage>
</organism>
<sequence length="605" mass="64570">TAIRVAHPVFLRASGGHLQSLRAARGSSQVPTRVRRAQTGPESDRNVCICGEARLREAFPSTTPRRPHSNLTAWLSTNVFPRPSGAVPLSLPGGTAVVSLLVQLGSPCQINWDVLLGSSSDEGENEGDNDEDASRKPRPLHLAVAPFPKGTGATGGALEKLNPRSMTDAGAVTPPSTKDVEAVRALWQGFGLKEAERCEKSDAHLPANYPGKKCGPDSAHPSPGPNAADLGIAPGNLHRMGGGNFKPVNFHRLIVYQRNGSLLNKAAAPKFRVSAHKSAHSLTRSSASRHPNVVADNSLDTADTLAKNLNMGPHAPDAISGQEPSNTLFSGRGDVDFTRAPAVPCVAARFSAARNGWNKPHLATAADLANFRKIVDEPATPPDISAQENKSTDTDIAAQIRDRLESEIGILRSQIDRQREQLVLAEEHQRASAAKDQERHEPIAAASAKSGANAYYARKCWKPRERELRDDLWWARIKVPVSPPCLSGCPRRTGPRGGWGAAGSGFFVLGVNRNPPDHLDLVAFSRGAFRAKVAVTAGAERRTFAIARSQRRQILGAGPRGAALMGQGRRNPEADFAAQGALVGASRKRLDPGVVSTTNTHPRAL</sequence>
<proteinExistence type="predicted"/>
<dbReference type="AlphaFoldDB" id="A0A8H7ZW03"/>
<feature type="region of interest" description="Disordered" evidence="1">
    <location>
        <begin position="209"/>
        <end position="230"/>
    </location>
</feature>
<feature type="non-terminal residue" evidence="2">
    <location>
        <position position="605"/>
    </location>
</feature>
<feature type="region of interest" description="Disordered" evidence="1">
    <location>
        <begin position="117"/>
        <end position="177"/>
    </location>
</feature>
<keyword evidence="3" id="KW-1185">Reference proteome</keyword>
<feature type="non-terminal residue" evidence="2">
    <location>
        <position position="1"/>
    </location>
</feature>
<dbReference type="EMBL" id="JAEFCI010005591">
    <property type="protein sequence ID" value="KAG5460202.1"/>
    <property type="molecule type" value="Genomic_DNA"/>
</dbReference>
<feature type="compositionally biased region" description="Acidic residues" evidence="1">
    <location>
        <begin position="121"/>
        <end position="131"/>
    </location>
</feature>
<name>A0A8H7ZW03_9FUNG</name>
<accession>A0A8H7ZW03</accession>